<name>A0A251YCX8_9MICO</name>
<comment type="caution">
    <text evidence="2">The sequence shown here is derived from an EMBL/GenBank/DDBJ whole genome shotgun (WGS) entry which is preliminary data.</text>
</comment>
<organism evidence="2 3">
    <name type="scientific">Clavibacter michiganensis</name>
    <dbReference type="NCBI Taxonomy" id="28447"/>
    <lineage>
        <taxon>Bacteria</taxon>
        <taxon>Bacillati</taxon>
        <taxon>Actinomycetota</taxon>
        <taxon>Actinomycetes</taxon>
        <taxon>Micrococcales</taxon>
        <taxon>Microbacteriaceae</taxon>
        <taxon>Clavibacter</taxon>
    </lineage>
</organism>
<dbReference type="InterPro" id="IPR036366">
    <property type="entry name" value="PGBDSf"/>
</dbReference>
<evidence type="ECO:0000259" key="1">
    <source>
        <dbReference type="Pfam" id="PF01471"/>
    </source>
</evidence>
<dbReference type="Gene3D" id="1.10.101.10">
    <property type="entry name" value="PGBD-like superfamily/PGBD"/>
    <property type="match status" value="1"/>
</dbReference>
<feature type="domain" description="Peptidoglycan binding-like" evidence="1">
    <location>
        <begin position="59"/>
        <end position="115"/>
    </location>
</feature>
<proteinExistence type="predicted"/>
<dbReference type="InterPro" id="IPR002477">
    <property type="entry name" value="Peptidoglycan-bd-like"/>
</dbReference>
<evidence type="ECO:0000313" key="2">
    <source>
        <dbReference type="EMBL" id="OUE21918.1"/>
    </source>
</evidence>
<dbReference type="EMBL" id="MDJW01000006">
    <property type="protein sequence ID" value="OUE21918.1"/>
    <property type="molecule type" value="Genomic_DNA"/>
</dbReference>
<gene>
    <name evidence="2" type="ORF">BFL34_00389</name>
</gene>
<dbReference type="AlphaFoldDB" id="A0A251YCX8"/>
<evidence type="ECO:0000313" key="3">
    <source>
        <dbReference type="Proteomes" id="UP000194837"/>
    </source>
</evidence>
<protein>
    <submittedName>
        <fullName evidence="2">Putative peptidoglycan binding domain protein</fullName>
    </submittedName>
</protein>
<dbReference type="Proteomes" id="UP000194837">
    <property type="component" value="Unassembled WGS sequence"/>
</dbReference>
<dbReference type="RefSeq" id="WP_086520312.1">
    <property type="nucleotide sequence ID" value="NZ_MDJW01000006.1"/>
</dbReference>
<dbReference type="Pfam" id="PF01471">
    <property type="entry name" value="PG_binding_1"/>
    <property type="match status" value="1"/>
</dbReference>
<reference evidence="2 3" key="1">
    <citation type="submission" date="2016-08" db="EMBL/GenBank/DDBJ databases">
        <title>Genome sequence of Clavibacter michiganensis spp strain CFBP7494.</title>
        <authorList>
            <person name="Thapa S.P."/>
            <person name="Coaker G."/>
            <person name="Jacques M.-A."/>
        </authorList>
    </citation>
    <scope>NUCLEOTIDE SEQUENCE [LARGE SCALE GENOMIC DNA]</scope>
    <source>
        <strain evidence="2">CFBP7494</strain>
    </source>
</reference>
<accession>A0A251YCX8</accession>
<sequence>MISTGTPPDVSTSNAASRHCDEHYSYHLGDDRPSDVNHFPAYEDVSIETGRCTLEKGTRGEGVATLQASLSQCYHRGLTEDGIFGTATDNVLLAVQRQIGVTVYGVYGPNTGSAMLHTGNPCRRVPADVIRE</sequence>
<dbReference type="SUPFAM" id="SSF47090">
    <property type="entry name" value="PGBD-like"/>
    <property type="match status" value="1"/>
</dbReference>
<dbReference type="InterPro" id="IPR036365">
    <property type="entry name" value="PGBD-like_sf"/>
</dbReference>